<keyword evidence="10" id="KW-0862">Zinc</keyword>
<dbReference type="GO" id="GO:0045944">
    <property type="term" value="P:positive regulation of transcription by RNA polymerase II"/>
    <property type="evidence" value="ECO:0007669"/>
    <property type="project" value="TreeGrafter"/>
</dbReference>
<feature type="compositionally biased region" description="Gly residues" evidence="20">
    <location>
        <begin position="1434"/>
        <end position="1451"/>
    </location>
</feature>
<dbReference type="InterPro" id="IPR019821">
    <property type="entry name" value="Kinesin_motor_CS"/>
</dbReference>
<keyword evidence="9" id="KW-0863">Zinc-finger</keyword>
<evidence type="ECO:0000256" key="20">
    <source>
        <dbReference type="SAM" id="MobiDB-lite"/>
    </source>
</evidence>
<dbReference type="FunFam" id="3.40.850.10:FF:000017">
    <property type="entry name" value="Kinesin-like protein"/>
    <property type="match status" value="1"/>
</dbReference>
<keyword evidence="16" id="KW-0206">Cytoskeleton</keyword>
<feature type="region of interest" description="Disordered" evidence="20">
    <location>
        <begin position="1252"/>
        <end position="1398"/>
    </location>
</feature>
<evidence type="ECO:0000256" key="11">
    <source>
        <dbReference type="ARBA" id="ARBA00022840"/>
    </source>
</evidence>
<evidence type="ECO:0000256" key="5">
    <source>
        <dbReference type="ARBA" id="ARBA00022491"/>
    </source>
</evidence>
<dbReference type="InterPro" id="IPR027417">
    <property type="entry name" value="P-loop_NTPase"/>
</dbReference>
<dbReference type="Pfam" id="PF13922">
    <property type="entry name" value="PHD_3"/>
    <property type="match status" value="1"/>
</dbReference>
<evidence type="ECO:0000256" key="2">
    <source>
        <dbReference type="ARBA" id="ARBA00004245"/>
    </source>
</evidence>
<feature type="compositionally biased region" description="Basic and acidic residues" evidence="20">
    <location>
        <begin position="1291"/>
        <end position="1303"/>
    </location>
</feature>
<dbReference type="InterPro" id="IPR028020">
    <property type="entry name" value="ASX_DEUBAD_dom"/>
</dbReference>
<dbReference type="GO" id="GO:0007018">
    <property type="term" value="P:microtubule-based movement"/>
    <property type="evidence" value="ECO:0007669"/>
    <property type="project" value="InterPro"/>
</dbReference>
<dbReference type="SUPFAM" id="SSF52540">
    <property type="entry name" value="P-loop containing nucleoside triphosphate hydrolases"/>
    <property type="match status" value="1"/>
</dbReference>
<dbReference type="PROSITE" id="PS00411">
    <property type="entry name" value="KINESIN_MOTOR_1"/>
    <property type="match status" value="1"/>
</dbReference>
<evidence type="ECO:0000256" key="10">
    <source>
        <dbReference type="ARBA" id="ARBA00022833"/>
    </source>
</evidence>
<accession>A0A444UC04</accession>
<dbReference type="EMBL" id="SCEB01214866">
    <property type="protein sequence ID" value="RXM32710.1"/>
    <property type="molecule type" value="Genomic_DNA"/>
</dbReference>
<evidence type="ECO:0000256" key="4">
    <source>
        <dbReference type="ARBA" id="ARBA00022490"/>
    </source>
</evidence>
<dbReference type="InterPro" id="IPR036961">
    <property type="entry name" value="Kinesin_motor_dom_sf"/>
</dbReference>
<feature type="compositionally biased region" description="Basic and acidic residues" evidence="20">
    <location>
        <begin position="1347"/>
        <end position="1356"/>
    </location>
</feature>
<name>A0A444UC04_ACIRT</name>
<dbReference type="InterPro" id="IPR044867">
    <property type="entry name" value="DEUBAD_dom"/>
</dbReference>
<feature type="region of interest" description="Disordered" evidence="20">
    <location>
        <begin position="1201"/>
        <end position="1225"/>
    </location>
</feature>
<dbReference type="Proteomes" id="UP000289886">
    <property type="component" value="Unassembled WGS sequence"/>
</dbReference>
<feature type="domain" description="DEUBAD" evidence="23">
    <location>
        <begin position="1017"/>
        <end position="1126"/>
    </location>
</feature>
<evidence type="ECO:0000256" key="14">
    <source>
        <dbReference type="ARBA" id="ARBA00023163"/>
    </source>
</evidence>
<dbReference type="Gene3D" id="3.40.850.10">
    <property type="entry name" value="Kinesin motor domain"/>
    <property type="match status" value="1"/>
</dbReference>
<feature type="compositionally biased region" description="Polar residues" evidence="20">
    <location>
        <begin position="895"/>
        <end position="904"/>
    </location>
</feature>
<dbReference type="GO" id="GO:0003777">
    <property type="term" value="F:microtubule motor activity"/>
    <property type="evidence" value="ECO:0007669"/>
    <property type="project" value="InterPro"/>
</dbReference>
<evidence type="ECO:0000256" key="6">
    <source>
        <dbReference type="ARBA" id="ARBA00022701"/>
    </source>
</evidence>
<dbReference type="PANTHER" id="PTHR13578">
    <property type="entry name" value="ADDITIONAL SEX COMBS LIKE PROTEIN ASXL"/>
    <property type="match status" value="1"/>
</dbReference>
<feature type="compositionally biased region" description="Basic and acidic residues" evidence="20">
    <location>
        <begin position="1252"/>
        <end position="1261"/>
    </location>
</feature>
<dbReference type="GO" id="GO:0008017">
    <property type="term" value="F:microtubule binding"/>
    <property type="evidence" value="ECO:0007669"/>
    <property type="project" value="InterPro"/>
</dbReference>
<comment type="similarity">
    <text evidence="19">Belongs to the TRAFAC class myosin-kinesin ATPase superfamily. Kinesin family.</text>
</comment>
<feature type="region of interest" description="Disordered" evidence="20">
    <location>
        <begin position="836"/>
        <end position="1002"/>
    </location>
</feature>
<keyword evidence="12" id="KW-0805">Transcription regulation</keyword>
<feature type="compositionally biased region" description="Low complexity" evidence="20">
    <location>
        <begin position="966"/>
        <end position="986"/>
    </location>
</feature>
<dbReference type="PROSITE" id="PS50067">
    <property type="entry name" value="KINESIN_MOTOR_2"/>
    <property type="match status" value="1"/>
</dbReference>
<sequence length="2120" mass="234025">MSKVKNCETVKVVVRCRPLNRKEEAAGHEQIVNMDVKLGQVTVRNPKAAPGELLKTFTFDAVYDASSKQSDLYDETVRPLIDSVLQGFNGTIFAYGQTGTGKTYTMQGAWMDPEKRGIIPNSFEHIFTHISRSQNQQYLVRASYLEIYQEEIRDLLCKDQSRKPELKENPDSGVYIKDLSSFVTKNVKEIEHVMNVGNQARSIGFTNMNEHSSRSHAIFVITVECSETGIDSENHIRVGKLNLVDLAGSERQSKTGVRGERLKEATKINLSLSALGNVVSALVDGKSTHIPYRDSKLTRLLQDSLGGNAKTIMVATLGPASYNYEESLTTLRYANRAKNIKNKPRVNEDPKDALLREFQEEIARLKTQLEKRGVLTKKRRRNSRRIKKMLDGEEVTDLEGEDETEHSVEKDMEDYLKEQENLELEKAAILDDRSLVADEKHKLLDEKERMMDDLRREQEATEMLTAKFKAMESKLLVGGKNIMDHTNEQQKMLELKRQEIAEQKQREREIQQQVLAQDEETVELRETYSSLQQEVEIKTKKLKKLYSKLQSVKAEIQDLHDEHVRARQDLEQSQTELTRELKFKYLIIENFIPPVEKNKIMNRLVFDGEEEQWKFQPLVPAGNKNSQMKKRPVSAVGYKRPISQFARVAIEMGAHPRYRAENIMFLELDMTPPTLFELEFPRAQPEHDMALRFGRDLMLDNSAYREHAAASRVKKSRSCIARLEVTEQVVKIEVERECLNSSGNSSIITANGKFETYQVMVLDKVLEKYSNTPMSHKEILQVIQREGLKEISGTSPLACLNAMLHTNSRGEEGIFYKVPGLMGVYTLKKDISDSAKNLSEEGSEDSSDNLSDSQSTENNNNSNKDMKKSKWKRKVPSKLQSQPPSPQSRCQSPSITANKVISPSQKHCKKALKQALKQQQQKNQRRQGAVPASSNPRLLLKTVKDMGDQTASKTGWKVKQSDRRSSSPQNSTSSSSSSMKTDQSSSAACKKTSQRSDRLNARQLKRSKCAEIDVETPDSILVNTNLRALINKHTFCVLPPECQQRLLILLPEVDRQVSADGLMKLSSSALNNEFFTSAAQSWKERLSEGEFTPEMRLRIRQEIEKEKKVELWKEDFFESYYGQHSGLSLEESKMLTVATKEPEAIIQQPIPLAPRQTPAMKTEVEAELKEELKAKIDKKSASEIKKEDKKACGTLEILKTHPRNKTLKTERSQARASPEKTPESPVVEKPFVDVAKVVSAAVNVKTEDKAKEKEFLTRESQEQGGCKLKVSPQTTKISSHDKMEVTMTPVDKQEGDRSRKMQEAEQMEVTQAGLKRKSPSQQEEVLSSPEKRPRVSEQQLFRTPPKSPHDSRENTPEPKVPPLKIPVSRILPVAAPAGQVSPRAPFTSPITSPGRTGARTLADIKAKAQLARAQRAATAAAAAAAATVSSLGGSVPGPGPGGGGGPSGASGTGDAVSEPGTAELGRARGRGAAGGILPASPEAHAKSLSFNGCDSRTQLQQTATSEARACYTSTASNSLSAGSPPATTSLIGNSSTENTASPLSTSSQSSKSGGASSFTFKEQSKSAASALDVTQPPTQSSTVPVNDDIQQPSASVVSTVKPPDTVLASSMPTVSPHSSIAVTLETSSSILSTASSQKMPVTHPADGPVTKTSSSIPANNPLVTQLLQGKEVPLEQILPKTLTRNEVKPLIVASGDKGKVSNTTTVVVSVANPVLYGKAVNSQRHLWPSQVMMEKVDLAQQQREMLNKTTQQQILQTLIERAQGQHFIPVSHPSQQGFCHFDLPIEENSSSQRFALGFMGRKRTSKPAMSGHYLLNISTYGRGSESYKRAQLANTENRLGMNVPFSVLKKEFKEGDMTAGENEEQHAFERSDDLAAGRSELSAVKKEQQGPLDVERIRVSPSNMQPDALLDVSYNHRVKLESALIDQLPDREEGSALSASNNAVAIAKEIDQVSKSSIAHSEAGNHPLGNSELYQMPVSAGNHQRQESICHQRKLYENHSSEVGHFYGGKINVSASHALNHSSKAPGNSPGYSPVSSSAGSVMSFSVTVTTIPASRTLDHVSHGERTPMQAFTEGVGIEDSPSDCYCRLKAMIMCKGCGAFCHDDCIGPSKLCVSCLVVR</sequence>
<evidence type="ECO:0000313" key="24">
    <source>
        <dbReference type="EMBL" id="RXM32710.1"/>
    </source>
</evidence>
<feature type="compositionally biased region" description="Acidic residues" evidence="20">
    <location>
        <begin position="392"/>
        <end position="404"/>
    </location>
</feature>
<evidence type="ECO:0000313" key="25">
    <source>
        <dbReference type="Proteomes" id="UP000289886"/>
    </source>
</evidence>
<evidence type="ECO:0000256" key="15">
    <source>
        <dbReference type="ARBA" id="ARBA00023175"/>
    </source>
</evidence>
<keyword evidence="13" id="KW-0175">Coiled coil</keyword>
<feature type="domain" description="Kinesin motor" evidence="21">
    <location>
        <begin position="9"/>
        <end position="340"/>
    </location>
</feature>
<comment type="similarity">
    <text evidence="3">Belongs to the Asx family.</text>
</comment>
<keyword evidence="4" id="KW-0963">Cytoplasm</keyword>
<keyword evidence="17" id="KW-0539">Nucleus</keyword>
<dbReference type="PROSITE" id="PS51913">
    <property type="entry name" value="HTH_HARE"/>
    <property type="match status" value="1"/>
</dbReference>
<keyword evidence="6" id="KW-0493">Microtubule</keyword>
<comment type="subcellular location">
    <subcellularLocation>
        <location evidence="2">Cytoplasm</location>
        <location evidence="2">Cytoskeleton</location>
    </subcellularLocation>
    <subcellularLocation>
        <location evidence="1">Nucleus</location>
    </subcellularLocation>
</comment>
<evidence type="ECO:0000256" key="1">
    <source>
        <dbReference type="ARBA" id="ARBA00004123"/>
    </source>
</evidence>
<evidence type="ECO:0000256" key="8">
    <source>
        <dbReference type="ARBA" id="ARBA00022741"/>
    </source>
</evidence>
<evidence type="ECO:0000256" key="17">
    <source>
        <dbReference type="ARBA" id="ARBA00023242"/>
    </source>
</evidence>
<dbReference type="InterPro" id="IPR007759">
    <property type="entry name" value="Asxl_HARE-HTH"/>
</dbReference>
<evidence type="ECO:0000256" key="13">
    <source>
        <dbReference type="ARBA" id="ARBA00023054"/>
    </source>
</evidence>
<evidence type="ECO:0000256" key="18">
    <source>
        <dbReference type="ARBA" id="ARBA00073261"/>
    </source>
</evidence>
<feature type="binding site" evidence="19">
    <location>
        <begin position="96"/>
        <end position="103"/>
    </location>
    <ligand>
        <name>ATP</name>
        <dbReference type="ChEBI" id="CHEBI:30616"/>
    </ligand>
</feature>
<evidence type="ECO:0000256" key="9">
    <source>
        <dbReference type="ARBA" id="ARBA00022771"/>
    </source>
</evidence>
<organism evidence="24 25">
    <name type="scientific">Acipenser ruthenus</name>
    <name type="common">Sterlet sturgeon</name>
    <dbReference type="NCBI Taxonomy" id="7906"/>
    <lineage>
        <taxon>Eukaryota</taxon>
        <taxon>Metazoa</taxon>
        <taxon>Chordata</taxon>
        <taxon>Craniata</taxon>
        <taxon>Vertebrata</taxon>
        <taxon>Euteleostomi</taxon>
        <taxon>Actinopterygii</taxon>
        <taxon>Chondrostei</taxon>
        <taxon>Acipenseriformes</taxon>
        <taxon>Acipenseridae</taxon>
        <taxon>Acipenser</taxon>
    </lineage>
</organism>
<feature type="region of interest" description="Disordered" evidence="20">
    <location>
        <begin position="1633"/>
        <end position="1657"/>
    </location>
</feature>
<dbReference type="GO" id="GO:0005524">
    <property type="term" value="F:ATP binding"/>
    <property type="evidence" value="ECO:0007669"/>
    <property type="project" value="UniProtKB-UniRule"/>
</dbReference>
<feature type="compositionally biased region" description="Polar residues" evidence="20">
    <location>
        <begin position="1575"/>
        <end position="1598"/>
    </location>
</feature>
<dbReference type="GO" id="GO:0003682">
    <property type="term" value="F:chromatin binding"/>
    <property type="evidence" value="ECO:0007669"/>
    <property type="project" value="TreeGrafter"/>
</dbReference>
<feature type="compositionally biased region" description="Polar residues" evidence="20">
    <location>
        <begin position="1515"/>
        <end position="1539"/>
    </location>
</feature>
<evidence type="ECO:0000259" key="21">
    <source>
        <dbReference type="PROSITE" id="PS50067"/>
    </source>
</evidence>
<dbReference type="Pfam" id="PF00225">
    <property type="entry name" value="Kinesin"/>
    <property type="match status" value="1"/>
</dbReference>
<dbReference type="GO" id="GO:0060271">
    <property type="term" value="P:cilium assembly"/>
    <property type="evidence" value="ECO:0007669"/>
    <property type="project" value="UniProtKB-ARBA"/>
</dbReference>
<evidence type="ECO:0000259" key="23">
    <source>
        <dbReference type="PROSITE" id="PS51916"/>
    </source>
</evidence>
<keyword evidence="15 19" id="KW-0505">Motor protein</keyword>
<dbReference type="InterPro" id="IPR024811">
    <property type="entry name" value="ASX/ASX-like"/>
</dbReference>
<dbReference type="SMART" id="SM00129">
    <property type="entry name" value="KISc"/>
    <property type="match status" value="1"/>
</dbReference>
<dbReference type="InterPro" id="IPR001752">
    <property type="entry name" value="Kinesin_motor_dom"/>
</dbReference>
<dbReference type="GO" id="GO:0008270">
    <property type="term" value="F:zinc ion binding"/>
    <property type="evidence" value="ECO:0007669"/>
    <property type="project" value="UniProtKB-KW"/>
</dbReference>
<feature type="domain" description="HTH HARE-type" evidence="22">
    <location>
        <begin position="756"/>
        <end position="830"/>
    </location>
</feature>
<reference evidence="24 25" key="1">
    <citation type="submission" date="2019-01" db="EMBL/GenBank/DDBJ databases">
        <title>Draft Genome and Complete Hox-Cluster Characterization of the Sterlet Sturgeon (Acipenser ruthenus).</title>
        <authorList>
            <person name="Wei Q."/>
        </authorList>
    </citation>
    <scope>NUCLEOTIDE SEQUENCE [LARGE SCALE GENOMIC DNA]</scope>
    <source>
        <strain evidence="24">WHYD16114868_AA</strain>
        <tissue evidence="24">Blood</tissue>
    </source>
</reference>
<dbReference type="PRINTS" id="PR00380">
    <property type="entry name" value="KINESINHEAVY"/>
</dbReference>
<feature type="compositionally biased region" description="Low complexity" evidence="20">
    <location>
        <begin position="1540"/>
        <end position="1561"/>
    </location>
</feature>
<gene>
    <name evidence="24" type="ORF">EOD39_6017</name>
</gene>
<dbReference type="InterPro" id="IPR026905">
    <property type="entry name" value="ASX-like_PHD"/>
</dbReference>
<feature type="compositionally biased region" description="Basic and acidic residues" evidence="20">
    <location>
        <begin position="1207"/>
        <end position="1222"/>
    </location>
</feature>
<feature type="region of interest" description="Disordered" evidence="20">
    <location>
        <begin position="386"/>
        <end position="408"/>
    </location>
</feature>
<dbReference type="GO" id="GO:0003677">
    <property type="term" value="F:DNA binding"/>
    <property type="evidence" value="ECO:0007669"/>
    <property type="project" value="InterPro"/>
</dbReference>
<feature type="compositionally biased region" description="Low complexity" evidence="20">
    <location>
        <begin position="851"/>
        <end position="863"/>
    </location>
</feature>
<keyword evidence="14" id="KW-0804">Transcription</keyword>
<comment type="caution">
    <text evidence="24">The sequence shown here is derived from an EMBL/GenBank/DDBJ whole genome shotgun (WGS) entry which is preliminary data.</text>
</comment>
<dbReference type="Pfam" id="PF05066">
    <property type="entry name" value="HARE-HTH"/>
    <property type="match status" value="1"/>
</dbReference>
<keyword evidence="7" id="KW-0479">Metal-binding</keyword>
<dbReference type="GO" id="GO:0035517">
    <property type="term" value="C:PR-DUB complex"/>
    <property type="evidence" value="ECO:0007669"/>
    <property type="project" value="TreeGrafter"/>
</dbReference>
<feature type="region of interest" description="Disordered" evidence="20">
    <location>
        <begin position="1419"/>
        <end position="1479"/>
    </location>
</feature>
<feature type="region of interest" description="Disordered" evidence="20">
    <location>
        <begin position="1515"/>
        <end position="1600"/>
    </location>
</feature>
<evidence type="ECO:0000256" key="7">
    <source>
        <dbReference type="ARBA" id="ARBA00022723"/>
    </source>
</evidence>
<protein>
    <recommendedName>
        <fullName evidence="18">Kinesin-like protein KIF3B</fullName>
    </recommendedName>
</protein>
<dbReference type="PANTHER" id="PTHR13578:SF11">
    <property type="entry name" value="POLYCOMB GROUP PROTEIN ASXL2-RELATED"/>
    <property type="match status" value="1"/>
</dbReference>
<dbReference type="Pfam" id="PF13919">
    <property type="entry name" value="ASXH"/>
    <property type="match status" value="1"/>
</dbReference>
<keyword evidence="25" id="KW-1185">Reference proteome</keyword>
<dbReference type="GO" id="GO:0005871">
    <property type="term" value="C:kinesin complex"/>
    <property type="evidence" value="ECO:0007669"/>
    <property type="project" value="UniProtKB-ARBA"/>
</dbReference>
<evidence type="ECO:0000256" key="3">
    <source>
        <dbReference type="ARBA" id="ARBA00006391"/>
    </source>
</evidence>
<keyword evidence="11 19" id="KW-0067">ATP-binding</keyword>
<proteinExistence type="inferred from homology"/>
<keyword evidence="8 19" id="KW-0547">Nucleotide-binding</keyword>
<dbReference type="GO" id="GO:0005874">
    <property type="term" value="C:microtubule"/>
    <property type="evidence" value="ECO:0007669"/>
    <property type="project" value="UniProtKB-KW"/>
</dbReference>
<evidence type="ECO:0000256" key="12">
    <source>
        <dbReference type="ARBA" id="ARBA00023015"/>
    </source>
</evidence>
<feature type="compositionally biased region" description="Low complexity" evidence="20">
    <location>
        <begin position="1419"/>
        <end position="1433"/>
    </location>
</feature>
<evidence type="ECO:0000256" key="16">
    <source>
        <dbReference type="ARBA" id="ARBA00023212"/>
    </source>
</evidence>
<dbReference type="CDD" id="cd01371">
    <property type="entry name" value="KISc_KIF3"/>
    <property type="match status" value="1"/>
</dbReference>
<feature type="compositionally biased region" description="Low complexity" evidence="20">
    <location>
        <begin position="877"/>
        <end position="894"/>
    </location>
</feature>
<feature type="compositionally biased region" description="Basic residues" evidence="20">
    <location>
        <begin position="867"/>
        <end position="876"/>
    </location>
</feature>
<evidence type="ECO:0000259" key="22">
    <source>
        <dbReference type="PROSITE" id="PS51913"/>
    </source>
</evidence>
<evidence type="ECO:0000256" key="19">
    <source>
        <dbReference type="PROSITE-ProRule" id="PRU00283"/>
    </source>
</evidence>
<dbReference type="PROSITE" id="PS51916">
    <property type="entry name" value="DEUBAD"/>
    <property type="match status" value="1"/>
</dbReference>
<feature type="compositionally biased region" description="Low complexity" evidence="20">
    <location>
        <begin position="913"/>
        <end position="922"/>
    </location>
</feature>
<keyword evidence="5" id="KW-0678">Repressor</keyword>
<dbReference type="GO" id="GO:0009887">
    <property type="term" value="P:animal organ morphogenesis"/>
    <property type="evidence" value="ECO:0007669"/>
    <property type="project" value="TreeGrafter"/>
</dbReference>
<dbReference type="GO" id="GO:0042975">
    <property type="term" value="F:peroxisome proliferator activated receptor binding"/>
    <property type="evidence" value="ECO:0007669"/>
    <property type="project" value="TreeGrafter"/>
</dbReference>